<dbReference type="PANTHER" id="PTHR11364:SF27">
    <property type="entry name" value="SULFURTRANSFERASE"/>
    <property type="match status" value="1"/>
</dbReference>
<evidence type="ECO:0000256" key="1">
    <source>
        <dbReference type="ARBA" id="ARBA00022679"/>
    </source>
</evidence>
<evidence type="ECO:0000259" key="4">
    <source>
        <dbReference type="PROSITE" id="PS50206"/>
    </source>
</evidence>
<evidence type="ECO:0000313" key="5">
    <source>
        <dbReference type="EMBL" id="CAB4750291.1"/>
    </source>
</evidence>
<dbReference type="InterPro" id="IPR001307">
    <property type="entry name" value="Thiosulphate_STrfase_CS"/>
</dbReference>
<dbReference type="AlphaFoldDB" id="A0A6J6TRX4"/>
<dbReference type="EMBL" id="CAEZYR010000063">
    <property type="protein sequence ID" value="CAB4750291.1"/>
    <property type="molecule type" value="Genomic_DNA"/>
</dbReference>
<feature type="region of interest" description="Disordered" evidence="3">
    <location>
        <begin position="196"/>
        <end position="216"/>
    </location>
</feature>
<dbReference type="Gene3D" id="3.40.250.10">
    <property type="entry name" value="Rhodanese-like domain"/>
    <property type="match status" value="2"/>
</dbReference>
<organism evidence="5">
    <name type="scientific">freshwater metagenome</name>
    <dbReference type="NCBI Taxonomy" id="449393"/>
    <lineage>
        <taxon>unclassified sequences</taxon>
        <taxon>metagenomes</taxon>
        <taxon>ecological metagenomes</taxon>
    </lineage>
</organism>
<feature type="region of interest" description="Disordered" evidence="3">
    <location>
        <begin position="127"/>
        <end position="153"/>
    </location>
</feature>
<dbReference type="PANTHER" id="PTHR11364">
    <property type="entry name" value="THIOSULFATE SULFERTANSFERASE"/>
    <property type="match status" value="1"/>
</dbReference>
<dbReference type="InterPro" id="IPR036873">
    <property type="entry name" value="Rhodanese-like_dom_sf"/>
</dbReference>
<dbReference type="PROSITE" id="PS50206">
    <property type="entry name" value="RHODANESE_3"/>
    <property type="match status" value="1"/>
</dbReference>
<protein>
    <submittedName>
        <fullName evidence="5">Unannotated protein</fullName>
    </submittedName>
</protein>
<dbReference type="EMBL" id="CAFABA010000006">
    <property type="protein sequence ID" value="CAB4814719.1"/>
    <property type="molecule type" value="Genomic_DNA"/>
</dbReference>
<evidence type="ECO:0000313" key="6">
    <source>
        <dbReference type="EMBL" id="CAB4814719.1"/>
    </source>
</evidence>
<dbReference type="SMART" id="SM00450">
    <property type="entry name" value="RHOD"/>
    <property type="match status" value="1"/>
</dbReference>
<gene>
    <name evidence="5" type="ORF">UFOPK2754_01766</name>
    <name evidence="6" type="ORF">UFOPK3139_00260</name>
    <name evidence="7" type="ORF">UFOPK3543_03407</name>
</gene>
<dbReference type="Pfam" id="PF00581">
    <property type="entry name" value="Rhodanese"/>
    <property type="match status" value="1"/>
</dbReference>
<keyword evidence="1" id="KW-0808">Transferase</keyword>
<proteinExistence type="predicted"/>
<reference evidence="5" key="1">
    <citation type="submission" date="2020-05" db="EMBL/GenBank/DDBJ databases">
        <authorList>
            <person name="Chiriac C."/>
            <person name="Salcher M."/>
            <person name="Ghai R."/>
            <person name="Kavagutti S V."/>
        </authorList>
    </citation>
    <scope>NUCLEOTIDE SEQUENCE</scope>
</reference>
<dbReference type="PROSITE" id="PS00380">
    <property type="entry name" value="RHODANESE_1"/>
    <property type="match status" value="1"/>
</dbReference>
<accession>A0A6J6TRX4</accession>
<evidence type="ECO:0000256" key="3">
    <source>
        <dbReference type="SAM" id="MobiDB-lite"/>
    </source>
</evidence>
<dbReference type="EMBL" id="CAFBMH010000270">
    <property type="protein sequence ID" value="CAB4943931.1"/>
    <property type="molecule type" value="Genomic_DNA"/>
</dbReference>
<sequence>MVLPQPLVDARWLVAHHDEVRLVDCRWYLDGRSGRAAYEADHLPGAVWVDLDLDLSAPATSADGRHPFPTADLFAASLSRLGIGQETPVVMYDDACGSMAARLWWMLRILDHPVAVLDARTRSRYAAGDPTIDPRQGHIPGAKSAPWTDNVSPDGTLLDPASLRTRFVVAVGRRPHAPRRHRPGLTTAQRWVPQWSTNVTSSTGRRGAGANSIPLV</sequence>
<evidence type="ECO:0000256" key="2">
    <source>
        <dbReference type="ARBA" id="ARBA00022737"/>
    </source>
</evidence>
<dbReference type="GO" id="GO:0004792">
    <property type="term" value="F:thiosulfate-cyanide sulfurtransferase activity"/>
    <property type="evidence" value="ECO:0007669"/>
    <property type="project" value="InterPro"/>
</dbReference>
<feature type="domain" description="Rhodanese" evidence="4">
    <location>
        <begin position="16"/>
        <end position="133"/>
    </location>
</feature>
<dbReference type="CDD" id="cd01448">
    <property type="entry name" value="TST_Repeat_1"/>
    <property type="match status" value="1"/>
</dbReference>
<dbReference type="InterPro" id="IPR001763">
    <property type="entry name" value="Rhodanese-like_dom"/>
</dbReference>
<dbReference type="SUPFAM" id="SSF52821">
    <property type="entry name" value="Rhodanese/Cell cycle control phosphatase"/>
    <property type="match status" value="2"/>
</dbReference>
<evidence type="ECO:0000313" key="7">
    <source>
        <dbReference type="EMBL" id="CAB4943931.1"/>
    </source>
</evidence>
<name>A0A6J6TRX4_9ZZZZ</name>
<keyword evidence="2" id="KW-0677">Repeat</keyword>
<dbReference type="InterPro" id="IPR045078">
    <property type="entry name" value="TST/MPST-like"/>
</dbReference>